<comment type="function">
    <text evidence="1">Core subunit of the mitochondrial membrane respiratory chain NADH dehydrogenase (Complex I) that is believed to belong to the minimal assembly required for catalysis. Complex I functions in the transfer of electrons from NADH to the respiratory chain. The immediate electron acceptor for the enzyme is believed to be ubiquinone.</text>
</comment>
<evidence type="ECO:0000256" key="19">
    <source>
        <dbReference type="SAM" id="SignalP"/>
    </source>
</evidence>
<organism evidence="21">
    <name type="scientific">Melanastera paucipunctata</name>
    <dbReference type="NCBI Taxonomy" id="2218046"/>
    <lineage>
        <taxon>Eukaryota</taxon>
        <taxon>Metazoa</taxon>
        <taxon>Ecdysozoa</taxon>
        <taxon>Arthropoda</taxon>
        <taxon>Hexapoda</taxon>
        <taxon>Insecta</taxon>
        <taxon>Pterygota</taxon>
        <taxon>Neoptera</taxon>
        <taxon>Paraneoptera</taxon>
        <taxon>Hemiptera</taxon>
        <taxon>Sternorrhyncha</taxon>
        <taxon>Psylloidea</taxon>
        <taxon>Liviidae</taxon>
        <taxon>Melanastera</taxon>
    </lineage>
</organism>
<keyword evidence="15 18" id="KW-0496">Mitochondrion</keyword>
<evidence type="ECO:0000256" key="11">
    <source>
        <dbReference type="ARBA" id="ARBA00022982"/>
    </source>
</evidence>
<evidence type="ECO:0000256" key="12">
    <source>
        <dbReference type="ARBA" id="ARBA00022989"/>
    </source>
</evidence>
<dbReference type="Pfam" id="PF00361">
    <property type="entry name" value="Proton_antipo_M"/>
    <property type="match status" value="1"/>
</dbReference>
<keyword evidence="7 18" id="KW-0679">Respiratory chain</keyword>
<dbReference type="GO" id="GO:0006120">
    <property type="term" value="P:mitochondrial electron transport, NADH to ubiquinone"/>
    <property type="evidence" value="ECO:0007669"/>
    <property type="project" value="InterPro"/>
</dbReference>
<dbReference type="GO" id="GO:0005743">
    <property type="term" value="C:mitochondrial inner membrane"/>
    <property type="evidence" value="ECO:0007669"/>
    <property type="project" value="UniProtKB-SubCell"/>
</dbReference>
<comment type="subcellular location">
    <subcellularLocation>
        <location evidence="2 18">Mitochondrion inner membrane</location>
        <topology evidence="2 18">Multi-pass membrane protein</topology>
    </subcellularLocation>
</comment>
<dbReference type="PANTHER" id="PTHR46552">
    <property type="entry name" value="NADH-UBIQUINONE OXIDOREDUCTASE CHAIN 2"/>
    <property type="match status" value="1"/>
</dbReference>
<evidence type="ECO:0000256" key="15">
    <source>
        <dbReference type="ARBA" id="ARBA00023128"/>
    </source>
</evidence>
<dbReference type="InterPro" id="IPR001750">
    <property type="entry name" value="ND/Mrp_TM"/>
</dbReference>
<keyword evidence="16 18" id="KW-0472">Membrane</keyword>
<feature type="transmembrane region" description="Helical" evidence="18">
    <location>
        <begin position="125"/>
        <end position="153"/>
    </location>
</feature>
<keyword evidence="10 18" id="KW-1278">Translocase</keyword>
<feature type="transmembrane region" description="Helical" evidence="18">
    <location>
        <begin position="296"/>
        <end position="317"/>
    </location>
</feature>
<evidence type="ECO:0000256" key="2">
    <source>
        <dbReference type="ARBA" id="ARBA00004448"/>
    </source>
</evidence>
<evidence type="ECO:0000313" key="21">
    <source>
        <dbReference type="EMBL" id="AWU48883.1"/>
    </source>
</evidence>
<evidence type="ECO:0000256" key="17">
    <source>
        <dbReference type="ARBA" id="ARBA00049551"/>
    </source>
</evidence>
<protein>
    <recommendedName>
        <fullName evidence="5 18">NADH-ubiquinone oxidoreductase chain 2</fullName>
        <ecNumber evidence="4 18">7.1.1.2</ecNumber>
    </recommendedName>
</protein>
<name>A0A344A292_9HEMI</name>
<evidence type="ECO:0000256" key="4">
    <source>
        <dbReference type="ARBA" id="ARBA00012944"/>
    </source>
</evidence>
<evidence type="ECO:0000256" key="13">
    <source>
        <dbReference type="ARBA" id="ARBA00023027"/>
    </source>
</evidence>
<feature type="transmembrane region" description="Helical" evidence="18">
    <location>
        <begin position="259"/>
        <end position="275"/>
    </location>
</feature>
<comment type="similarity">
    <text evidence="3 18">Belongs to the complex I subunit 2 family.</text>
</comment>
<comment type="function">
    <text evidence="18">Core subunit of the mitochondrial membrane respiratory chain NADH dehydrogenase (Complex I) which catalyzes electron transfer from NADH through the respiratory chain, using ubiquinone as an electron acceptor. Essential for the catalytic activity and assembly of complex I.</text>
</comment>
<evidence type="ECO:0000256" key="14">
    <source>
        <dbReference type="ARBA" id="ARBA00023075"/>
    </source>
</evidence>
<feature type="signal peptide" evidence="19">
    <location>
        <begin position="1"/>
        <end position="16"/>
    </location>
</feature>
<evidence type="ECO:0000256" key="16">
    <source>
        <dbReference type="ARBA" id="ARBA00023136"/>
    </source>
</evidence>
<evidence type="ECO:0000256" key="7">
    <source>
        <dbReference type="ARBA" id="ARBA00022660"/>
    </source>
</evidence>
<dbReference type="EC" id="7.1.1.2" evidence="4 18"/>
<dbReference type="AlphaFoldDB" id="A0A344A292"/>
<accession>A0A344A292</accession>
<evidence type="ECO:0000256" key="8">
    <source>
        <dbReference type="ARBA" id="ARBA00022692"/>
    </source>
</evidence>
<dbReference type="EMBL" id="MG989223">
    <property type="protein sequence ID" value="AWU48883.1"/>
    <property type="molecule type" value="Genomic_DNA"/>
</dbReference>
<proteinExistence type="inferred from homology"/>
<dbReference type="InterPro" id="IPR050175">
    <property type="entry name" value="Complex_I_Subunit_2"/>
</dbReference>
<geneLocation type="mitochondrion" evidence="21"/>
<dbReference type="PRINTS" id="PR01436">
    <property type="entry name" value="NADHDHGNASE2"/>
</dbReference>
<keyword evidence="8 18" id="KW-0812">Transmembrane</keyword>
<sequence length="318" mass="37037">MTKLITLLFFISLILGLSSNSWMMMWMSMEMNLMTFLFFIMKKKYNLNESTMKYFIIQSCGSLIFLFSISMNIKFFTQEFLSSAMIPPIALALKSGMAPLHSWMPGIVKNFNFNSLILFLTFQKIIPLFIMFSSWYMTSLWFAILSVMVGSLSGLNQSSLIKMLLFSSVNNTGWMIISLSLSMNSFCVFFLIYLITNWTLIKFLEIMKIKWMIQIKKSNFMVKTNLMILFLSLSGLPPFMGFVPKWIIIYDLSMNNSLLSFYMIFWSLLTLYFYIKMTSTTLMNATCYPKITLLNPLFSNYLLLTINILGMLLWITLT</sequence>
<feature type="chain" id="PRO_5016641210" description="NADH-ubiquinone oxidoreductase chain 2" evidence="19">
    <location>
        <begin position="17"/>
        <end position="318"/>
    </location>
</feature>
<evidence type="ECO:0000256" key="6">
    <source>
        <dbReference type="ARBA" id="ARBA00022448"/>
    </source>
</evidence>
<dbReference type="GO" id="GO:0008137">
    <property type="term" value="F:NADH dehydrogenase (ubiquinone) activity"/>
    <property type="evidence" value="ECO:0007669"/>
    <property type="project" value="UniProtKB-EC"/>
</dbReference>
<feature type="transmembrane region" description="Helical" evidence="18">
    <location>
        <begin position="54"/>
        <end position="73"/>
    </location>
</feature>
<gene>
    <name evidence="21" type="primary">nad2</name>
</gene>
<comment type="catalytic activity">
    <reaction evidence="17 18">
        <text>a ubiquinone + NADH + 5 H(+)(in) = a ubiquinol + NAD(+) + 4 H(+)(out)</text>
        <dbReference type="Rhea" id="RHEA:29091"/>
        <dbReference type="Rhea" id="RHEA-COMP:9565"/>
        <dbReference type="Rhea" id="RHEA-COMP:9566"/>
        <dbReference type="ChEBI" id="CHEBI:15378"/>
        <dbReference type="ChEBI" id="CHEBI:16389"/>
        <dbReference type="ChEBI" id="CHEBI:17976"/>
        <dbReference type="ChEBI" id="CHEBI:57540"/>
        <dbReference type="ChEBI" id="CHEBI:57945"/>
        <dbReference type="EC" id="7.1.1.2"/>
    </reaction>
</comment>
<evidence type="ECO:0000256" key="10">
    <source>
        <dbReference type="ARBA" id="ARBA00022967"/>
    </source>
</evidence>
<reference evidence="21" key="1">
    <citation type="submission" date="2018-02" db="EMBL/GenBank/DDBJ databases">
        <title>Resolving the psyllid tree of life: Phylogenomic analysis of the superfamily Psylloidea (Hemiptera).</title>
        <authorList>
            <person name="Percy D.M."/>
            <person name="Sveinsson S."/>
            <person name="Lemmon A.R."/>
            <person name="Lemmon E.M."/>
            <person name="Ouvrard D."/>
            <person name="Burckhardt D."/>
        </authorList>
    </citation>
    <scope>NUCLEOTIDE SEQUENCE</scope>
    <source>
        <strain evidence="21">DP2.idba.167_circ</strain>
    </source>
</reference>
<evidence type="ECO:0000256" key="5">
    <source>
        <dbReference type="ARBA" id="ARBA00021008"/>
    </source>
</evidence>
<feature type="domain" description="NADH:quinone oxidoreductase/Mrp antiporter transmembrane" evidence="20">
    <location>
        <begin position="19"/>
        <end position="267"/>
    </location>
</feature>
<evidence type="ECO:0000256" key="9">
    <source>
        <dbReference type="ARBA" id="ARBA00022792"/>
    </source>
</evidence>
<dbReference type="InterPro" id="IPR003917">
    <property type="entry name" value="NADH_UbQ_OxRdtase_chain2"/>
</dbReference>
<keyword evidence="14 18" id="KW-0830">Ubiquinone</keyword>
<feature type="transmembrane region" description="Helical" evidence="18">
    <location>
        <begin position="173"/>
        <end position="200"/>
    </location>
</feature>
<feature type="transmembrane region" description="Helical" evidence="18">
    <location>
        <begin position="220"/>
        <end position="239"/>
    </location>
</feature>
<evidence type="ECO:0000256" key="3">
    <source>
        <dbReference type="ARBA" id="ARBA00007012"/>
    </source>
</evidence>
<keyword evidence="9 18" id="KW-0999">Mitochondrion inner membrane</keyword>
<evidence type="ECO:0000256" key="18">
    <source>
        <dbReference type="RuleBase" id="RU003403"/>
    </source>
</evidence>
<keyword evidence="6" id="KW-0813">Transport</keyword>
<keyword evidence="12 18" id="KW-1133">Transmembrane helix</keyword>
<evidence type="ECO:0000256" key="1">
    <source>
        <dbReference type="ARBA" id="ARBA00003257"/>
    </source>
</evidence>
<dbReference type="PANTHER" id="PTHR46552:SF1">
    <property type="entry name" value="NADH-UBIQUINONE OXIDOREDUCTASE CHAIN 2"/>
    <property type="match status" value="1"/>
</dbReference>
<keyword evidence="11 18" id="KW-0249">Electron transport</keyword>
<keyword evidence="19" id="KW-0732">Signal</keyword>
<evidence type="ECO:0000259" key="20">
    <source>
        <dbReference type="Pfam" id="PF00361"/>
    </source>
</evidence>
<keyword evidence="13 18" id="KW-0520">NAD</keyword>